<proteinExistence type="predicted"/>
<feature type="domain" description="HTH tetR-type" evidence="5">
    <location>
        <begin position="17"/>
        <end position="77"/>
    </location>
</feature>
<dbReference type="PANTHER" id="PTHR30055">
    <property type="entry name" value="HTH-TYPE TRANSCRIPTIONAL REGULATOR RUTR"/>
    <property type="match status" value="1"/>
</dbReference>
<dbReference type="GO" id="GO:0000976">
    <property type="term" value="F:transcription cis-regulatory region binding"/>
    <property type="evidence" value="ECO:0007669"/>
    <property type="project" value="TreeGrafter"/>
</dbReference>
<dbReference type="PROSITE" id="PS50977">
    <property type="entry name" value="HTH_TETR_2"/>
    <property type="match status" value="1"/>
</dbReference>
<evidence type="ECO:0000256" key="2">
    <source>
        <dbReference type="ARBA" id="ARBA00023125"/>
    </source>
</evidence>
<evidence type="ECO:0000256" key="1">
    <source>
        <dbReference type="ARBA" id="ARBA00023015"/>
    </source>
</evidence>
<dbReference type="InterPro" id="IPR001647">
    <property type="entry name" value="HTH_TetR"/>
</dbReference>
<dbReference type="PANTHER" id="PTHR30055:SF238">
    <property type="entry name" value="MYCOFACTOCIN BIOSYNTHESIS TRANSCRIPTIONAL REGULATOR MFTR-RELATED"/>
    <property type="match status" value="1"/>
</dbReference>
<dbReference type="InterPro" id="IPR036271">
    <property type="entry name" value="Tet_transcr_reg_TetR-rel_C_sf"/>
</dbReference>
<gene>
    <name evidence="6" type="ORF">LAUMK13_03237</name>
</gene>
<evidence type="ECO:0000256" key="4">
    <source>
        <dbReference type="PROSITE-ProRule" id="PRU00335"/>
    </source>
</evidence>
<dbReference type="Proteomes" id="UP000267289">
    <property type="component" value="Unassembled WGS sequence"/>
</dbReference>
<reference evidence="6 7" key="1">
    <citation type="submission" date="2018-09" db="EMBL/GenBank/DDBJ databases">
        <authorList>
            <person name="Tagini F."/>
        </authorList>
    </citation>
    <scope>NUCLEOTIDE SEQUENCE [LARGE SCALE GENOMIC DNA]</scope>
    <source>
        <strain evidence="6 7">MK13</strain>
    </source>
</reference>
<sequence length="197" mass="21448">MSCVTVLHMLSTSNAPENIGARILAAAASCVRDYGVDKVALAEIARRADVSRPTVYRRWPDTRSIIAALLTSHITDVLNELPLDGDDREAVVRQVVAVADRLRRDDLIKALMHSDLARVYITERLGTSQQFLIEGLAARLKVAQRSGSVRAGDPRQLATMVLLIAQSTIQSVDIVNPILDSQALAAELTYSLNGYLA</sequence>
<evidence type="ECO:0000313" key="7">
    <source>
        <dbReference type="Proteomes" id="UP000267289"/>
    </source>
</evidence>
<evidence type="ECO:0000259" key="5">
    <source>
        <dbReference type="PROSITE" id="PS50977"/>
    </source>
</evidence>
<dbReference type="InterPro" id="IPR009057">
    <property type="entry name" value="Homeodomain-like_sf"/>
</dbReference>
<evidence type="ECO:0000313" key="6">
    <source>
        <dbReference type="EMBL" id="VBA40763.1"/>
    </source>
</evidence>
<keyword evidence="1" id="KW-0805">Transcription regulation</keyword>
<protein>
    <submittedName>
        <fullName evidence="6">Putative HTH-type transcriptional regulator</fullName>
    </submittedName>
</protein>
<feature type="DNA-binding region" description="H-T-H motif" evidence="4">
    <location>
        <begin position="40"/>
        <end position="59"/>
    </location>
</feature>
<dbReference type="AlphaFoldDB" id="A0A498Q7Q3"/>
<dbReference type="GO" id="GO:0003700">
    <property type="term" value="F:DNA-binding transcription factor activity"/>
    <property type="evidence" value="ECO:0007669"/>
    <property type="project" value="TreeGrafter"/>
</dbReference>
<dbReference type="EMBL" id="UPHQ01000165">
    <property type="protein sequence ID" value="VBA40763.1"/>
    <property type="molecule type" value="Genomic_DNA"/>
</dbReference>
<dbReference type="InterPro" id="IPR050109">
    <property type="entry name" value="HTH-type_TetR-like_transc_reg"/>
</dbReference>
<organism evidence="6 7">
    <name type="scientific">Mycobacterium innocens</name>
    <dbReference type="NCBI Taxonomy" id="2341083"/>
    <lineage>
        <taxon>Bacteria</taxon>
        <taxon>Bacillati</taxon>
        <taxon>Actinomycetota</taxon>
        <taxon>Actinomycetes</taxon>
        <taxon>Mycobacteriales</taxon>
        <taxon>Mycobacteriaceae</taxon>
        <taxon>Mycobacterium</taxon>
    </lineage>
</organism>
<dbReference type="SUPFAM" id="SSF46689">
    <property type="entry name" value="Homeodomain-like"/>
    <property type="match status" value="1"/>
</dbReference>
<keyword evidence="7" id="KW-1185">Reference proteome</keyword>
<evidence type="ECO:0000256" key="3">
    <source>
        <dbReference type="ARBA" id="ARBA00023163"/>
    </source>
</evidence>
<dbReference type="Pfam" id="PF00440">
    <property type="entry name" value="TetR_N"/>
    <property type="match status" value="1"/>
</dbReference>
<dbReference type="Gene3D" id="1.10.357.10">
    <property type="entry name" value="Tetracycline Repressor, domain 2"/>
    <property type="match status" value="1"/>
</dbReference>
<keyword evidence="3" id="KW-0804">Transcription</keyword>
<keyword evidence="2 4" id="KW-0238">DNA-binding</keyword>
<name>A0A498Q7Q3_9MYCO</name>
<dbReference type="SUPFAM" id="SSF48498">
    <property type="entry name" value="Tetracyclin repressor-like, C-terminal domain"/>
    <property type="match status" value="1"/>
</dbReference>
<accession>A0A498Q7Q3</accession>